<gene>
    <name evidence="3" type="ORF">LMG28140_00539</name>
</gene>
<dbReference type="RefSeq" id="WP_201640750.1">
    <property type="nucleotide sequence ID" value="NZ_CAJHCP010000001.1"/>
</dbReference>
<proteinExistence type="predicted"/>
<dbReference type="InterPro" id="IPR044043">
    <property type="entry name" value="VanA_C_cat"/>
</dbReference>
<dbReference type="Proteomes" id="UP000598032">
    <property type="component" value="Unassembled WGS sequence"/>
</dbReference>
<protein>
    <recommendedName>
        <fullName evidence="2">Vanillate O-demethylase oxygenase-like C-terminal catalytic domain-containing protein</fullName>
    </recommendedName>
</protein>
<dbReference type="Pfam" id="PF19112">
    <property type="entry name" value="VanA_C"/>
    <property type="match status" value="1"/>
</dbReference>
<dbReference type="PANTHER" id="PTHR21266">
    <property type="entry name" value="IRON-SULFUR DOMAIN CONTAINING PROTEIN"/>
    <property type="match status" value="1"/>
</dbReference>
<keyword evidence="4" id="KW-1185">Reference proteome</keyword>
<evidence type="ECO:0000313" key="3">
    <source>
        <dbReference type="EMBL" id="CAD6512145.1"/>
    </source>
</evidence>
<sequence length="331" mass="37122">MSEATVVGAVGAVDAVATDDAMRDPVVWNDWHPVAALDSFDSFDSLDAFDPPGASPAVLTTRLLGVDIGVGVERRSEPRRAGVNLSHSAPEQYRVWRLDTLTACRAHARYGVLWVCLGEPRRDLLAIPEADEPDRRLLHAGAFRVHVSGLRAVENFLDMGHFPFVHTGYLGVEPYTEVAPYRIERDEINDELYAHDCRFYQPRAAMTAGAALDVQYVYRVARPYCAILYKTCPPQPERFDVIALFVQPVDEDWCIAHTVMSYLDDASSDDELRGFQQTIFAQDIKILVNQVPRRLPLGTDIEHPVRADAMSVAYRRWLSAQHITYGTTHGR</sequence>
<evidence type="ECO:0000256" key="1">
    <source>
        <dbReference type="ARBA" id="ARBA00023002"/>
    </source>
</evidence>
<comment type="caution">
    <text evidence="3">The sequence shown here is derived from an EMBL/GenBank/DDBJ whole genome shotgun (WGS) entry which is preliminary data.</text>
</comment>
<evidence type="ECO:0000313" key="4">
    <source>
        <dbReference type="Proteomes" id="UP000598032"/>
    </source>
</evidence>
<feature type="domain" description="Vanillate O-demethylase oxygenase-like C-terminal catalytic" evidence="2">
    <location>
        <begin position="151"/>
        <end position="319"/>
    </location>
</feature>
<dbReference type="PANTHER" id="PTHR21266:SF60">
    <property type="entry name" value="3-KETOSTEROID-9-ALPHA-MONOOXYGENASE, OXYGENASE COMPONENT"/>
    <property type="match status" value="1"/>
</dbReference>
<dbReference type="InterPro" id="IPR050584">
    <property type="entry name" value="Cholesterol_7-desaturase"/>
</dbReference>
<organism evidence="3 4">
    <name type="scientific">Paraburkholderia metrosideri</name>
    <dbReference type="NCBI Taxonomy" id="580937"/>
    <lineage>
        <taxon>Bacteria</taxon>
        <taxon>Pseudomonadati</taxon>
        <taxon>Pseudomonadota</taxon>
        <taxon>Betaproteobacteria</taxon>
        <taxon>Burkholderiales</taxon>
        <taxon>Burkholderiaceae</taxon>
        <taxon>Paraburkholderia</taxon>
    </lineage>
</organism>
<reference evidence="3 4" key="1">
    <citation type="submission" date="2020-10" db="EMBL/GenBank/DDBJ databases">
        <authorList>
            <person name="Peeters C."/>
        </authorList>
    </citation>
    <scope>NUCLEOTIDE SEQUENCE [LARGE SCALE GENOMIC DNA]</scope>
    <source>
        <strain evidence="3 4">LMG 28140</strain>
    </source>
</reference>
<dbReference type="EMBL" id="CAJHCP010000001">
    <property type="protein sequence ID" value="CAD6512145.1"/>
    <property type="molecule type" value="Genomic_DNA"/>
</dbReference>
<dbReference type="SUPFAM" id="SSF55961">
    <property type="entry name" value="Bet v1-like"/>
    <property type="match status" value="1"/>
</dbReference>
<dbReference type="Gene3D" id="3.90.380.10">
    <property type="entry name" value="Naphthalene 1,2-dioxygenase Alpha Subunit, Chain A, domain 1"/>
    <property type="match status" value="1"/>
</dbReference>
<name>A0ABM8NAS3_9BURK</name>
<keyword evidence="1" id="KW-0560">Oxidoreductase</keyword>
<evidence type="ECO:0000259" key="2">
    <source>
        <dbReference type="Pfam" id="PF19112"/>
    </source>
</evidence>
<accession>A0ABM8NAS3</accession>